<dbReference type="Pfam" id="PF14713">
    <property type="entry name" value="DUF4464"/>
    <property type="match status" value="1"/>
</dbReference>
<comment type="function">
    <text evidence="1">May be involved in spermatogenesis.</text>
</comment>
<keyword evidence="7" id="KW-0966">Cell projection</keyword>
<evidence type="ECO:0000313" key="8">
    <source>
        <dbReference type="Proteomes" id="UP001500889"/>
    </source>
</evidence>
<evidence type="ECO:0000256" key="3">
    <source>
        <dbReference type="ARBA" id="ARBA00004496"/>
    </source>
</evidence>
<dbReference type="GO" id="GO:0005634">
    <property type="term" value="C:nucleus"/>
    <property type="evidence" value="ECO:0007669"/>
    <property type="project" value="UniProtKB-SubCell"/>
</dbReference>
<keyword evidence="5" id="KW-0963">Cytoplasm</keyword>
<evidence type="ECO:0000256" key="1">
    <source>
        <dbReference type="ARBA" id="ARBA00003056"/>
    </source>
</evidence>
<proteinExistence type="predicted"/>
<reference evidence="7 8" key="1">
    <citation type="submission" date="2024-02" db="EMBL/GenBank/DDBJ databases">
        <title>A chromosome-level genome assembly of Drosophila madeirensis, a fruit fly species endemic to Madeira island.</title>
        <authorList>
            <person name="Tomihara K."/>
            <person name="Llopart A."/>
            <person name="Yamamoto D."/>
        </authorList>
    </citation>
    <scope>NUCLEOTIDE SEQUENCE [LARGE SCALE GENOMIC DNA]</scope>
    <source>
        <strain evidence="7 8">RF1</strain>
    </source>
</reference>
<dbReference type="GO" id="GO:0005737">
    <property type="term" value="C:cytoplasm"/>
    <property type="evidence" value="ECO:0007669"/>
    <property type="project" value="UniProtKB-SubCell"/>
</dbReference>
<keyword evidence="7" id="KW-0969">Cilium</keyword>
<name>A0AAU9FD11_DROMD</name>
<keyword evidence="8" id="KW-1185">Reference proteome</keyword>
<dbReference type="AlphaFoldDB" id="A0AAU9FD11"/>
<dbReference type="PANTHER" id="PTHR33588:SF1">
    <property type="entry name" value="CILIA- AND FLAGELLA-ASSOCIATED PROTEIN 299"/>
    <property type="match status" value="1"/>
</dbReference>
<accession>A0AAU9FD11</accession>
<dbReference type="PANTHER" id="PTHR33588">
    <property type="entry name" value="CILIA- AND FLAGELLA-ASSOCIATED PROTEIN 299"/>
    <property type="match status" value="1"/>
</dbReference>
<gene>
    <name evidence="7" type="ORF">DMAD_11377</name>
</gene>
<evidence type="ECO:0000256" key="2">
    <source>
        <dbReference type="ARBA" id="ARBA00004123"/>
    </source>
</evidence>
<organism evidence="7 8">
    <name type="scientific">Drosophila madeirensis</name>
    <name type="common">Fruit fly</name>
    <dbReference type="NCBI Taxonomy" id="30013"/>
    <lineage>
        <taxon>Eukaryota</taxon>
        <taxon>Metazoa</taxon>
        <taxon>Ecdysozoa</taxon>
        <taxon>Arthropoda</taxon>
        <taxon>Hexapoda</taxon>
        <taxon>Insecta</taxon>
        <taxon>Pterygota</taxon>
        <taxon>Neoptera</taxon>
        <taxon>Endopterygota</taxon>
        <taxon>Diptera</taxon>
        <taxon>Brachycera</taxon>
        <taxon>Muscomorpha</taxon>
        <taxon>Ephydroidea</taxon>
        <taxon>Drosophilidae</taxon>
        <taxon>Drosophila</taxon>
        <taxon>Sophophora</taxon>
    </lineage>
</organism>
<evidence type="ECO:0000256" key="4">
    <source>
        <dbReference type="ARBA" id="ARBA00021436"/>
    </source>
</evidence>
<dbReference type="EMBL" id="AP029264">
    <property type="protein sequence ID" value="BFF93537.1"/>
    <property type="molecule type" value="Genomic_DNA"/>
</dbReference>
<comment type="subcellular location">
    <subcellularLocation>
        <location evidence="3">Cytoplasm</location>
    </subcellularLocation>
    <subcellularLocation>
        <location evidence="2">Nucleus</location>
    </subcellularLocation>
</comment>
<dbReference type="InterPro" id="IPR027887">
    <property type="entry name" value="DUF4464"/>
</dbReference>
<evidence type="ECO:0000256" key="6">
    <source>
        <dbReference type="ARBA" id="ARBA00023242"/>
    </source>
</evidence>
<keyword evidence="7" id="KW-0282">Flagellum</keyword>
<evidence type="ECO:0000313" key="7">
    <source>
        <dbReference type="EMBL" id="BFF93537.1"/>
    </source>
</evidence>
<evidence type="ECO:0000256" key="5">
    <source>
        <dbReference type="ARBA" id="ARBA00022490"/>
    </source>
</evidence>
<dbReference type="Proteomes" id="UP001500889">
    <property type="component" value="Chromosome U"/>
</dbReference>
<protein>
    <recommendedName>
        <fullName evidence="4">Cilia- and flagella-associated protein 299</fullName>
    </recommendedName>
</protein>
<keyword evidence="6" id="KW-0539">Nucleus</keyword>
<sequence>MSYDSSSTSDDGWKTLGAKPSFTMSVGGRSLGTPMPSLATSFPVDSHWNRQVSYSVSVDDSSPGTLGKATTSWFSGLRSTRPSITRLIQGNYDNQSLKSDKSSKYDISAFSHISLSVEKEKPSQALAKKERLMAQTLAKYEYEDYLNTFVRLEDRRYLTSERAMQLLVPLKIQPGTIVLSESKFKKEQAKGPLGTHFFFKQHKIANDPLVIALAEREKLNAVKEISSIIFISTRNSKGFLISGYIDYEQSLRHLKLGHHSEHDWVNIFAGNQRLEPTEQDLSFIAWKTGKVSYNNSDNYKIMPDAIKGLCFQHKGDGCVINIEKRLTDDNPQCTYVESPKNGSIIIYDHRIRRKN</sequence>